<feature type="compositionally biased region" description="Basic residues" evidence="11">
    <location>
        <begin position="114"/>
        <end position="123"/>
    </location>
</feature>
<evidence type="ECO:0000256" key="10">
    <source>
        <dbReference type="PROSITE-ProRule" id="PRU01389"/>
    </source>
</evidence>
<accession>A0A2G9RYN9</accession>
<gene>
    <name evidence="13" type="ORF">AB205_0128740</name>
</gene>
<feature type="active site" evidence="10">
    <location>
        <position position="106"/>
    </location>
</feature>
<evidence type="ECO:0000256" key="7">
    <source>
        <dbReference type="ARBA" id="ARBA00022801"/>
    </source>
</evidence>
<comment type="domain">
    <text evidence="10">The VLRF1 domain mediates binding to the 60S ribosomal subunit.</text>
</comment>
<keyword evidence="4 10" id="KW-0540">Nuclease</keyword>
<dbReference type="Pfam" id="PF18826">
    <property type="entry name" value="bVLRF1"/>
    <property type="match status" value="1"/>
</dbReference>
<dbReference type="GO" id="GO:0005737">
    <property type="term" value="C:cytoplasm"/>
    <property type="evidence" value="ECO:0007669"/>
    <property type="project" value="UniProtKB-SubCell"/>
</dbReference>
<dbReference type="InterPro" id="IPR047139">
    <property type="entry name" value="ANKZ1/VMS1"/>
</dbReference>
<keyword evidence="6 10" id="KW-0255">Endonuclease</keyword>
<keyword evidence="9" id="KW-0175">Coiled coil</keyword>
<dbReference type="GO" id="GO:0016787">
    <property type="term" value="F:hydrolase activity"/>
    <property type="evidence" value="ECO:0007669"/>
    <property type="project" value="UniProtKB-KW"/>
</dbReference>
<dbReference type="PANTHER" id="PTHR16036">
    <property type="entry name" value="ANKYRIN REPEAT AND ZINC FINGER DOMAIN-CONTAINING PROTEIN 1"/>
    <property type="match status" value="1"/>
</dbReference>
<protein>
    <recommendedName>
        <fullName evidence="12">VLRF1 domain-containing protein</fullName>
    </recommendedName>
</protein>
<proteinExistence type="inferred from homology"/>
<keyword evidence="14" id="KW-1185">Reference proteome</keyword>
<keyword evidence="7 10" id="KW-0378">Hydrolase</keyword>
<evidence type="ECO:0000256" key="4">
    <source>
        <dbReference type="ARBA" id="ARBA00022722"/>
    </source>
</evidence>
<feature type="domain" description="VLRF1" evidence="12">
    <location>
        <begin position="63"/>
        <end position="205"/>
    </location>
</feature>
<organism evidence="13 14">
    <name type="scientific">Aquarana catesbeiana</name>
    <name type="common">American bullfrog</name>
    <name type="synonym">Rana catesbeiana</name>
    <dbReference type="NCBI Taxonomy" id="8400"/>
    <lineage>
        <taxon>Eukaryota</taxon>
        <taxon>Metazoa</taxon>
        <taxon>Chordata</taxon>
        <taxon>Craniata</taxon>
        <taxon>Vertebrata</taxon>
        <taxon>Euteleostomi</taxon>
        <taxon>Amphibia</taxon>
        <taxon>Batrachia</taxon>
        <taxon>Anura</taxon>
        <taxon>Neobatrachia</taxon>
        <taxon>Ranoidea</taxon>
        <taxon>Ranidae</taxon>
        <taxon>Aquarana</taxon>
    </lineage>
</organism>
<evidence type="ECO:0000256" key="1">
    <source>
        <dbReference type="ARBA" id="ARBA00004496"/>
    </source>
</evidence>
<keyword evidence="3 10" id="KW-0963">Cytoplasm</keyword>
<evidence type="ECO:0000259" key="12">
    <source>
        <dbReference type="PROSITE" id="PS52044"/>
    </source>
</evidence>
<dbReference type="PANTHER" id="PTHR16036:SF2">
    <property type="entry name" value="TRNA ENDONUCLEASE ANKZF1"/>
    <property type="match status" value="1"/>
</dbReference>
<feature type="region of interest" description="Disordered" evidence="11">
    <location>
        <begin position="273"/>
        <end position="298"/>
    </location>
</feature>
<evidence type="ECO:0000256" key="9">
    <source>
        <dbReference type="ARBA" id="ARBA00023054"/>
    </source>
</evidence>
<dbReference type="InterPro" id="IPR041175">
    <property type="entry name" value="VLRF1/Vms1"/>
</dbReference>
<feature type="region of interest" description="Disordered" evidence="11">
    <location>
        <begin position="94"/>
        <end position="123"/>
    </location>
</feature>
<comment type="similarity">
    <text evidence="2 10">Belongs to the ANKZF1/VMS1 family.</text>
</comment>
<evidence type="ECO:0000256" key="11">
    <source>
        <dbReference type="SAM" id="MobiDB-lite"/>
    </source>
</evidence>
<dbReference type="EMBL" id="KV932556">
    <property type="protein sequence ID" value="PIO32333.1"/>
    <property type="molecule type" value="Genomic_DNA"/>
</dbReference>
<name>A0A2G9RYN9_AQUCT</name>
<evidence type="ECO:0000256" key="3">
    <source>
        <dbReference type="ARBA" id="ARBA00022490"/>
    </source>
</evidence>
<evidence type="ECO:0000256" key="5">
    <source>
        <dbReference type="ARBA" id="ARBA00022737"/>
    </source>
</evidence>
<comment type="subcellular location">
    <subcellularLocation>
        <location evidence="1">Cytoplasm</location>
    </subcellularLocation>
</comment>
<evidence type="ECO:0000256" key="8">
    <source>
        <dbReference type="ARBA" id="ARBA00023043"/>
    </source>
</evidence>
<evidence type="ECO:0000256" key="2">
    <source>
        <dbReference type="ARBA" id="ARBA00009262"/>
    </source>
</evidence>
<evidence type="ECO:0000256" key="6">
    <source>
        <dbReference type="ARBA" id="ARBA00022759"/>
    </source>
</evidence>
<dbReference type="GO" id="GO:0004519">
    <property type="term" value="F:endonuclease activity"/>
    <property type="evidence" value="ECO:0007669"/>
    <property type="project" value="UniProtKB-KW"/>
</dbReference>
<keyword evidence="5" id="KW-0677">Repeat</keyword>
<reference evidence="14" key="1">
    <citation type="journal article" date="2017" name="Nat. Commun.">
        <title>The North American bullfrog draft genome provides insight into hormonal regulation of long noncoding RNA.</title>
        <authorList>
            <person name="Hammond S.A."/>
            <person name="Warren R.L."/>
            <person name="Vandervalk B.P."/>
            <person name="Kucuk E."/>
            <person name="Khan H."/>
            <person name="Gibb E.A."/>
            <person name="Pandoh P."/>
            <person name="Kirk H."/>
            <person name="Zhao Y."/>
            <person name="Jones M."/>
            <person name="Mungall A.J."/>
            <person name="Coope R."/>
            <person name="Pleasance S."/>
            <person name="Moore R.A."/>
            <person name="Holt R.A."/>
            <person name="Round J.M."/>
            <person name="Ohora S."/>
            <person name="Walle B.V."/>
            <person name="Veldhoen N."/>
            <person name="Helbing C.C."/>
            <person name="Birol I."/>
        </authorList>
    </citation>
    <scope>NUCLEOTIDE SEQUENCE [LARGE SCALE GENOMIC DNA]</scope>
</reference>
<evidence type="ECO:0000313" key="14">
    <source>
        <dbReference type="Proteomes" id="UP000228934"/>
    </source>
</evidence>
<evidence type="ECO:0000313" key="13">
    <source>
        <dbReference type="EMBL" id="PIO32333.1"/>
    </source>
</evidence>
<dbReference type="PROSITE" id="PS52044">
    <property type="entry name" value="VLRF1"/>
    <property type="match status" value="1"/>
</dbReference>
<dbReference type="AlphaFoldDB" id="A0A2G9RYN9"/>
<dbReference type="GO" id="GO:0036503">
    <property type="term" value="P:ERAD pathway"/>
    <property type="evidence" value="ECO:0007669"/>
    <property type="project" value="TreeGrafter"/>
</dbReference>
<dbReference type="OrthoDB" id="429841at2759"/>
<dbReference type="Proteomes" id="UP000228934">
    <property type="component" value="Unassembled WGS sequence"/>
</dbReference>
<keyword evidence="8" id="KW-0040">ANK repeat</keyword>
<sequence>MSGSEDFESSASSVDFRPNFTQRVSFWNAEGKLLSVYRCVLGVTKETEVGPKQLLSCICSLKKPPPTVVILAGGGYFAAAVFKGKKAVTHKTFHRHSMRAKGGGAQSGHDARNKGRRTKSARACLRRHSQAALKKDINHLLRKWKEHITEARGIFLRVPRADRSLFFGRNTPIGKEDPRVFNIPFATRRATFEEVQRVHATLFSLQVHDAPKQTETDLALEELPISTMALGKCKVQPKRRKRQEDYQDAPEQTEADLALEELPISAMALGKCKVQPKRRKRQEDFPGPAAQKYPEDIPEKYDLKSQMCFKASLGRAQN</sequence>